<evidence type="ECO:0000256" key="1">
    <source>
        <dbReference type="ARBA" id="ARBA00022801"/>
    </source>
</evidence>
<accession>A0A5C5ZKC8</accession>
<gene>
    <name evidence="3" type="ORF">Mal64_31300</name>
</gene>
<comment type="caution">
    <text evidence="3">The sequence shown here is derived from an EMBL/GenBank/DDBJ whole genome shotgun (WGS) entry which is preliminary data.</text>
</comment>
<comment type="function">
    <text evidence="2">Hydrolyzes RNA 2',3'-cyclic phosphodiester to an RNA 2'-phosphomonoester.</text>
</comment>
<dbReference type="EMBL" id="SJPQ01000003">
    <property type="protein sequence ID" value="TWT87588.1"/>
    <property type="molecule type" value="Genomic_DNA"/>
</dbReference>
<dbReference type="NCBIfam" id="TIGR02258">
    <property type="entry name" value="2_5_ligase"/>
    <property type="match status" value="1"/>
</dbReference>
<dbReference type="Gene3D" id="3.90.1140.10">
    <property type="entry name" value="Cyclic phosphodiesterase"/>
    <property type="match status" value="1"/>
</dbReference>
<dbReference type="HAMAP" id="MF_01940">
    <property type="entry name" value="RNA_CPDase"/>
    <property type="match status" value="1"/>
</dbReference>
<protein>
    <recommendedName>
        <fullName evidence="2">RNA 2',3'-cyclic phosphodiesterase</fullName>
        <shortName evidence="2">RNA 2',3'-CPDase</shortName>
        <ecNumber evidence="2">3.1.4.58</ecNumber>
    </recommendedName>
</protein>
<comment type="catalytic activity">
    <reaction evidence="2">
        <text>a 3'-end 2',3'-cyclophospho-ribonucleotide-RNA + H2O = a 3'-end 2'-phospho-ribonucleotide-RNA + H(+)</text>
        <dbReference type="Rhea" id="RHEA:11828"/>
        <dbReference type="Rhea" id="RHEA-COMP:10464"/>
        <dbReference type="Rhea" id="RHEA-COMP:17353"/>
        <dbReference type="ChEBI" id="CHEBI:15377"/>
        <dbReference type="ChEBI" id="CHEBI:15378"/>
        <dbReference type="ChEBI" id="CHEBI:83064"/>
        <dbReference type="ChEBI" id="CHEBI:173113"/>
        <dbReference type="EC" id="3.1.4.58"/>
    </reaction>
</comment>
<dbReference type="OrthoDB" id="9789350at2"/>
<reference evidence="3 4" key="1">
    <citation type="submission" date="2019-02" db="EMBL/GenBank/DDBJ databases">
        <title>Deep-cultivation of Planctomycetes and their phenomic and genomic characterization uncovers novel biology.</title>
        <authorList>
            <person name="Wiegand S."/>
            <person name="Jogler M."/>
            <person name="Boedeker C."/>
            <person name="Pinto D."/>
            <person name="Vollmers J."/>
            <person name="Rivas-Marin E."/>
            <person name="Kohn T."/>
            <person name="Peeters S.H."/>
            <person name="Heuer A."/>
            <person name="Rast P."/>
            <person name="Oberbeckmann S."/>
            <person name="Bunk B."/>
            <person name="Jeske O."/>
            <person name="Meyerdierks A."/>
            <person name="Storesund J.E."/>
            <person name="Kallscheuer N."/>
            <person name="Luecker S."/>
            <person name="Lage O.M."/>
            <person name="Pohl T."/>
            <person name="Merkel B.J."/>
            <person name="Hornburger P."/>
            <person name="Mueller R.-W."/>
            <person name="Bruemmer F."/>
            <person name="Labrenz M."/>
            <person name="Spormann A.M."/>
            <person name="Op Den Camp H."/>
            <person name="Overmann J."/>
            <person name="Amann R."/>
            <person name="Jetten M.S.M."/>
            <person name="Mascher T."/>
            <person name="Medema M.H."/>
            <person name="Devos D.P."/>
            <person name="Kaster A.-K."/>
            <person name="Ovreas L."/>
            <person name="Rohde M."/>
            <person name="Galperin M.Y."/>
            <person name="Jogler C."/>
        </authorList>
    </citation>
    <scope>NUCLEOTIDE SEQUENCE [LARGE SCALE GENOMIC DNA]</scope>
    <source>
        <strain evidence="3 4">Mal64</strain>
    </source>
</reference>
<dbReference type="Pfam" id="PF13563">
    <property type="entry name" value="2_5_RNA_ligase2"/>
    <property type="match status" value="1"/>
</dbReference>
<keyword evidence="4" id="KW-1185">Reference proteome</keyword>
<evidence type="ECO:0000313" key="4">
    <source>
        <dbReference type="Proteomes" id="UP000315440"/>
    </source>
</evidence>
<dbReference type="PANTHER" id="PTHR35561:SF1">
    <property type="entry name" value="RNA 2',3'-CYCLIC PHOSPHODIESTERASE"/>
    <property type="match status" value="1"/>
</dbReference>
<dbReference type="AlphaFoldDB" id="A0A5C5ZKC8"/>
<evidence type="ECO:0000256" key="2">
    <source>
        <dbReference type="HAMAP-Rule" id="MF_01940"/>
    </source>
</evidence>
<keyword evidence="3" id="KW-0436">Ligase</keyword>
<dbReference type="GO" id="GO:0008664">
    <property type="term" value="F:RNA 2',3'-cyclic 3'-phosphodiesterase activity"/>
    <property type="evidence" value="ECO:0007669"/>
    <property type="project" value="UniProtKB-EC"/>
</dbReference>
<comment type="similarity">
    <text evidence="2">Belongs to the 2H phosphoesterase superfamily. ThpR family.</text>
</comment>
<name>A0A5C5ZKC8_9BACT</name>
<dbReference type="GO" id="GO:0004113">
    <property type="term" value="F:2',3'-cyclic-nucleotide 3'-phosphodiesterase activity"/>
    <property type="evidence" value="ECO:0007669"/>
    <property type="project" value="InterPro"/>
</dbReference>
<evidence type="ECO:0000313" key="3">
    <source>
        <dbReference type="EMBL" id="TWT87588.1"/>
    </source>
</evidence>
<feature type="active site" description="Proton acceptor" evidence="2">
    <location>
        <position position="130"/>
    </location>
</feature>
<dbReference type="Proteomes" id="UP000315440">
    <property type="component" value="Unassembled WGS sequence"/>
</dbReference>
<dbReference type="RefSeq" id="WP_146401852.1">
    <property type="nucleotide sequence ID" value="NZ_SJPQ01000003.1"/>
</dbReference>
<feature type="short sequence motif" description="HXTX 1" evidence="2">
    <location>
        <begin position="43"/>
        <end position="46"/>
    </location>
</feature>
<dbReference type="EC" id="3.1.4.58" evidence="2"/>
<organism evidence="3 4">
    <name type="scientific">Pseudobythopirellula maris</name>
    <dbReference type="NCBI Taxonomy" id="2527991"/>
    <lineage>
        <taxon>Bacteria</taxon>
        <taxon>Pseudomonadati</taxon>
        <taxon>Planctomycetota</taxon>
        <taxon>Planctomycetia</taxon>
        <taxon>Pirellulales</taxon>
        <taxon>Lacipirellulaceae</taxon>
        <taxon>Pseudobythopirellula</taxon>
    </lineage>
</organism>
<dbReference type="PANTHER" id="PTHR35561">
    <property type="entry name" value="RNA 2',3'-CYCLIC PHOSPHODIESTERASE"/>
    <property type="match status" value="1"/>
</dbReference>
<feature type="active site" description="Proton donor" evidence="2">
    <location>
        <position position="43"/>
    </location>
</feature>
<keyword evidence="1 2" id="KW-0378">Hydrolase</keyword>
<sequence>MGKTRTFVAVEIAEEVQRRASQLIQRLTPHAPRARWVEEENLHVTLLFLGDLTDHEVADACSRVEWVARANEPFGLTIEGAGAFPAPDRPQTLWLGVGEGRAELERLHDDLDADLGDLVVKPERRGYVPHLTLARLNKAANVSGHLGAALTGLADYNAGDSMIDGLTVFASELDRSGPTYHALAHCPLGTPG</sequence>
<feature type="short sequence motif" description="HXTX 2" evidence="2">
    <location>
        <begin position="130"/>
        <end position="133"/>
    </location>
</feature>
<dbReference type="SUPFAM" id="SSF55144">
    <property type="entry name" value="LigT-like"/>
    <property type="match status" value="1"/>
</dbReference>
<dbReference type="InterPro" id="IPR009097">
    <property type="entry name" value="Cyclic_Pdiesterase"/>
</dbReference>
<proteinExistence type="inferred from homology"/>
<dbReference type="InterPro" id="IPR004175">
    <property type="entry name" value="RNA_CPDase"/>
</dbReference>
<dbReference type="GO" id="GO:0016874">
    <property type="term" value="F:ligase activity"/>
    <property type="evidence" value="ECO:0007669"/>
    <property type="project" value="UniProtKB-KW"/>
</dbReference>